<evidence type="ECO:0000313" key="4">
    <source>
        <dbReference type="EnsemblMetazoa" id="XP_014254604.1"/>
    </source>
</evidence>
<accession>A0A8I6S2G9</accession>
<evidence type="ECO:0000256" key="2">
    <source>
        <dbReference type="SAM" id="MobiDB-lite"/>
    </source>
</evidence>
<protein>
    <submittedName>
        <fullName evidence="4">Uncharacterized protein</fullName>
    </submittedName>
</protein>
<feature type="coiled-coil region" evidence="1">
    <location>
        <begin position="101"/>
        <end position="135"/>
    </location>
</feature>
<evidence type="ECO:0000256" key="3">
    <source>
        <dbReference type="SAM" id="SignalP"/>
    </source>
</evidence>
<organism evidence="4 5">
    <name type="scientific">Cimex lectularius</name>
    <name type="common">Bed bug</name>
    <name type="synonym">Acanthia lectularia</name>
    <dbReference type="NCBI Taxonomy" id="79782"/>
    <lineage>
        <taxon>Eukaryota</taxon>
        <taxon>Metazoa</taxon>
        <taxon>Ecdysozoa</taxon>
        <taxon>Arthropoda</taxon>
        <taxon>Hexapoda</taxon>
        <taxon>Insecta</taxon>
        <taxon>Pterygota</taxon>
        <taxon>Neoptera</taxon>
        <taxon>Paraneoptera</taxon>
        <taxon>Hemiptera</taxon>
        <taxon>Heteroptera</taxon>
        <taxon>Panheteroptera</taxon>
        <taxon>Cimicomorpha</taxon>
        <taxon>Cimicidae</taxon>
        <taxon>Cimex</taxon>
    </lineage>
</organism>
<dbReference type="EnsemblMetazoa" id="XM_014399118.1">
    <property type="protein sequence ID" value="XP_014254604.1"/>
    <property type="gene ID" value="LOC106669565"/>
</dbReference>
<sequence>MSKFLILLSLSSAKAVELSQEFADFSENPLITFSELISVLHSRGVYVVLAALIIVSFVISAFTNKFSDEKEPDEDERSGKTLSSSLFWSLLLPSPCQKERIKMVKCETEDLKTTLETLKSELDLANRSKEELEVAVAVGKQDTAENIRAMNERELQTNKERLTQIQIIQEEKNGMSREIEQLRQEREEKLSERAFKEQQEIVESLKSARTEVALLKNMMKEMKAERDVAVKIATDMLQKVNGVDQKETERFIEESLNSELIRLREEEEQKYEKERRRTIEEGEDNYTPHCGSNCILHCDISALGDGPLTICNNLNDLIIAVQDTPGSLEATRAESSNSENSSVDEEGDANKKHLVTRSPAFRAFLNSMAPKDLRTPLGRFSPITSGS</sequence>
<keyword evidence="5" id="KW-1185">Reference proteome</keyword>
<dbReference type="AlphaFoldDB" id="A0A8I6S2G9"/>
<keyword evidence="3" id="KW-0732">Signal</keyword>
<dbReference type="Proteomes" id="UP000494040">
    <property type="component" value="Unassembled WGS sequence"/>
</dbReference>
<evidence type="ECO:0000313" key="5">
    <source>
        <dbReference type="Proteomes" id="UP000494040"/>
    </source>
</evidence>
<feature type="chain" id="PRO_5035170499" evidence="3">
    <location>
        <begin position="16"/>
        <end position="387"/>
    </location>
</feature>
<dbReference type="KEGG" id="clec:106669565"/>
<name>A0A8I6S2G9_CIMLE</name>
<reference evidence="4" key="1">
    <citation type="submission" date="2022-01" db="UniProtKB">
        <authorList>
            <consortium name="EnsemblMetazoa"/>
        </authorList>
    </citation>
    <scope>IDENTIFICATION</scope>
</reference>
<keyword evidence="1" id="KW-0175">Coiled coil</keyword>
<feature type="region of interest" description="Disordered" evidence="2">
    <location>
        <begin position="329"/>
        <end position="354"/>
    </location>
</feature>
<dbReference type="RefSeq" id="XP_014254604.1">
    <property type="nucleotide sequence ID" value="XM_014399118.1"/>
</dbReference>
<feature type="signal peptide" evidence="3">
    <location>
        <begin position="1"/>
        <end position="15"/>
    </location>
</feature>
<feature type="coiled-coil region" evidence="1">
    <location>
        <begin position="165"/>
        <end position="225"/>
    </location>
</feature>
<evidence type="ECO:0000256" key="1">
    <source>
        <dbReference type="SAM" id="Coils"/>
    </source>
</evidence>
<proteinExistence type="predicted"/>
<dbReference type="GeneID" id="106669565"/>